<sequence length="316" mass="34568">MHGAKGGPARKTLISAVPRPRFWPLLAPPAGGQLPKILAPSPERAATGRPTSCRLHVVQTARYWAHDGERWGSAKASRNAVPATCGQDLTCPPRKQRALPQRSCLDVTGSGSPACPDVRAPRRAAPRRGEAVPFDARRARGWELLEPGVWGTCGRYVELRAPNLHEDKGDSGLVNCCILSTWHVGGGERRSSVQQCGSECDVGQEESRGVDRQGSESATAKRLHPLVFGFSGIDPTLQPLVRHRLVSKALHCSLWTPDGPTGSLCSQVQPRMALCGVWQPPHQSSLHLPAMWFEKVVSQCCFDLHFLDYWLSYNLQ</sequence>
<dbReference type="AlphaFoldDB" id="A0A811YFX3"/>
<comment type="caution">
    <text evidence="1">The sequence shown here is derived from an EMBL/GenBank/DDBJ whole genome shotgun (WGS) entry which is preliminary data.</text>
</comment>
<name>A0A811YFX3_NYCPR</name>
<reference evidence="1" key="1">
    <citation type="submission" date="2020-12" db="EMBL/GenBank/DDBJ databases">
        <authorList>
            <consortium name="Molecular Ecology Group"/>
        </authorList>
    </citation>
    <scope>NUCLEOTIDE SEQUENCE</scope>
    <source>
        <strain evidence="1">TBG_1078</strain>
    </source>
</reference>
<organism evidence="1 2">
    <name type="scientific">Nyctereutes procyonoides</name>
    <name type="common">Raccoon dog</name>
    <name type="synonym">Canis procyonoides</name>
    <dbReference type="NCBI Taxonomy" id="34880"/>
    <lineage>
        <taxon>Eukaryota</taxon>
        <taxon>Metazoa</taxon>
        <taxon>Chordata</taxon>
        <taxon>Craniata</taxon>
        <taxon>Vertebrata</taxon>
        <taxon>Euteleostomi</taxon>
        <taxon>Mammalia</taxon>
        <taxon>Eutheria</taxon>
        <taxon>Laurasiatheria</taxon>
        <taxon>Carnivora</taxon>
        <taxon>Caniformia</taxon>
        <taxon>Canidae</taxon>
        <taxon>Nyctereutes</taxon>
    </lineage>
</organism>
<dbReference type="Proteomes" id="UP000645828">
    <property type="component" value="Unassembled WGS sequence"/>
</dbReference>
<evidence type="ECO:0000313" key="1">
    <source>
        <dbReference type="EMBL" id="CAD7676391.1"/>
    </source>
</evidence>
<keyword evidence="2" id="KW-1185">Reference proteome</keyword>
<accession>A0A811YFX3</accession>
<gene>
    <name evidence="1" type="ORF">NYPRO_LOCUS9186</name>
</gene>
<proteinExistence type="predicted"/>
<evidence type="ECO:0000313" key="2">
    <source>
        <dbReference type="Proteomes" id="UP000645828"/>
    </source>
</evidence>
<dbReference type="EMBL" id="CAJHUB010000677">
    <property type="protein sequence ID" value="CAD7676391.1"/>
    <property type="molecule type" value="Genomic_DNA"/>
</dbReference>
<protein>
    <submittedName>
        <fullName evidence="1">(raccoon dog) hypothetical protein</fullName>
    </submittedName>
</protein>